<proteinExistence type="predicted"/>
<name>K0TR11_THAOC</name>
<gene>
    <name evidence="1" type="ORF">THAOC_01213</name>
</gene>
<evidence type="ECO:0000313" key="2">
    <source>
        <dbReference type="Proteomes" id="UP000266841"/>
    </source>
</evidence>
<sequence>MDSSSNVFSSWSSNSVFIFQGTGESDGCPVCVDGLDFLLSHGNSGEAACCPPPAEDPCTACPGGIMVDGTTPVTNEWTCDNLVRDARLIESTDNVCESILDLLVETCCPEGSEVVTKDTLIMSCGSGYMDASNNCADRPRCPQDDAALECMPGQTCFAIPVGNCAGEPTPSPTKAPVFVCGSDSADAKVGCSDGIRCPGGGGAECPAGMGCYPITWLDCGYTTTTEATAPETTMATTATTTTTATTVAPVTTDSPVASPVAVTNAPAPTLPLVWSQTESGCPGAYVYGESYEPAEKVSVAGATHAEVYECTAAPNNQFCGKPGYEPGNSQLILGDRLDGPRLLLGVNLAHGQS</sequence>
<reference evidence="1 2" key="1">
    <citation type="journal article" date="2012" name="Genome Biol.">
        <title>Genome and low-iron response of an oceanic diatom adapted to chronic iron limitation.</title>
        <authorList>
            <person name="Lommer M."/>
            <person name="Specht M."/>
            <person name="Roy A.S."/>
            <person name="Kraemer L."/>
            <person name="Andreson R."/>
            <person name="Gutowska M.A."/>
            <person name="Wolf J."/>
            <person name="Bergner S.V."/>
            <person name="Schilhabel M.B."/>
            <person name="Klostermeier U.C."/>
            <person name="Beiko R.G."/>
            <person name="Rosenstiel P."/>
            <person name="Hippler M."/>
            <person name="Laroche J."/>
        </authorList>
    </citation>
    <scope>NUCLEOTIDE SEQUENCE [LARGE SCALE GENOMIC DNA]</scope>
    <source>
        <strain evidence="1 2">CCMP1005</strain>
    </source>
</reference>
<organism evidence="1 2">
    <name type="scientific">Thalassiosira oceanica</name>
    <name type="common">Marine diatom</name>
    <dbReference type="NCBI Taxonomy" id="159749"/>
    <lineage>
        <taxon>Eukaryota</taxon>
        <taxon>Sar</taxon>
        <taxon>Stramenopiles</taxon>
        <taxon>Ochrophyta</taxon>
        <taxon>Bacillariophyta</taxon>
        <taxon>Coscinodiscophyceae</taxon>
        <taxon>Thalassiosirophycidae</taxon>
        <taxon>Thalassiosirales</taxon>
        <taxon>Thalassiosiraceae</taxon>
        <taxon>Thalassiosira</taxon>
    </lineage>
</organism>
<protein>
    <submittedName>
        <fullName evidence="1">Uncharacterized protein</fullName>
    </submittedName>
</protein>
<dbReference type="Proteomes" id="UP000266841">
    <property type="component" value="Unassembled WGS sequence"/>
</dbReference>
<keyword evidence="2" id="KW-1185">Reference proteome</keyword>
<accession>K0TR11</accession>
<comment type="caution">
    <text evidence="1">The sequence shown here is derived from an EMBL/GenBank/DDBJ whole genome shotgun (WGS) entry which is preliminary data.</text>
</comment>
<evidence type="ECO:0000313" key="1">
    <source>
        <dbReference type="EMBL" id="EJK76987.1"/>
    </source>
</evidence>
<dbReference type="AlphaFoldDB" id="K0TR11"/>
<dbReference type="EMBL" id="AGNL01001456">
    <property type="protein sequence ID" value="EJK76987.1"/>
    <property type="molecule type" value="Genomic_DNA"/>
</dbReference>